<feature type="compositionally biased region" description="Low complexity" evidence="1">
    <location>
        <begin position="1084"/>
        <end position="1098"/>
    </location>
</feature>
<feature type="region of interest" description="Disordered" evidence="1">
    <location>
        <begin position="556"/>
        <end position="586"/>
    </location>
</feature>
<sequence>MLWAIGGDLALGEEECLQEESRLGDRMPGIAQKSNVCGDSNTTVYHNSVVGNAQSFNGSSVSGNGFWSKHRDDLSYNQLQKFWSELSTQARQKLMRIDKQTLFEHARKNMYCPRCNGLLLEVSLQIVMYGKSLQQDATNGHYNGRTTNNQNCGNLCIDNECQDNMIDPSIHPWGGLTTAREGTLTLLDCYLHSKSLKGLQNVFDSARARERERKLLYPDACGGSGRGWMSQGMTGFGRGHGTRETCALHTARLSVETLVDFWSALGGETQKSLLRMKEKDFLERLMYRFDSKRFCRDCRRNVMREFKELKELKHMRKDPRSTSWFCGADSIFQYEALLETPSVPLPVPNTDVVANQPTLSHPSFDGAAAESTDPRTLSAIRASPYCGYCCCFSRISPESSLYPNPNDRQHHPSACSIAIVFIFAWSSVLPDVTLPKAGVSHDTVKVDWHQTFLDACGTYQHFEWAIGTGEGKSDILDFKNVGLSVRDQVNGLDLSGLNACYITLRAWKMDGRCNELCVKAHALRGQQCVHCKLAVGDGYVTIIIEENIRRFLEHAEEAEEEEDDDSIDTDGNEFDGECSRPQKHAKSPELAQEFLLDAATVEKAFREGTARQNARSIFVCHALKLLEERVHVACKEIVTLEKQMKLLEEEEKEKREDEERKERRRTKERGKKLRRKERLREKENKCAEPNTNAVVLDTRDEAEPCADEGTLSGNTRDCEMETGAATPQPSPLSPDIQDDQLLMCYSSPNMGNHNEDILEEESGNTRDLNYSLPYNHYRYSRRTPRLHKDIEQDFTSKWSDRRKGAAISESEVTTGKYESRFHADRFESTRTNHCFNKQLRTNAAKFNPRNGPKLSEKLQCTNNREGGRCDYQDCSCNHPNDYRAKPESHMLRSTGEPKYVNNLESSFDISKSYYPEDCTETECAREINGQVKANANCNCGNLPVRNKVWEPLHSLKKHAQSNSGTDVALKPNKVETTESDRDPELSGTAPSGELTNFSIETISTDNELGDTAKSGNGTCKDKDNGFHSMEKSANYIKVEEDGELSFMTKTPLRTVGSFLSRSSNSDSCFSCLSEGDSSNHQNLESTSTSDSEESSQTSEGRDMLHCLESGFCECHKVVDDLVTARAQDANSQELASSSSLPAETATYCESGKANAGVDVLSQSVLPTMMQNQSIHYPTYQAPAMAYYHQAPGSWPAGPTNGFTSFHYPNHYLYASGFGYDLNTNAQLMQYGGLQHLPPPLITHVHMPLFPTAANVVSSKDHSIDSTVAEDGKCEKGNDDFSLFHFGGPVGFKPEEAVSLKGGRGGDLSEKNPHSCNTKEKPEWVVERDLKDTVTLILLPFGRQRCVNCVWIRRLHSFSTDTYFICVSVLYGRCNLCFCQLIWMLGEDLAPGEEDFLEKESRLGDRMPGIAQKINVCGDSNPTVYHNSVVGNGHSFNGSSVSANGFWSQHRDDISYNQLQKFWSALSTQARQKLMRIDKQTIFEHARKNMYCPRCNGLLLEVSLQIVMYGKSLQQDVTRRYNWRTTNNQNSGNLCIDNVCQDIMIDPSLHPWGGLTTAREGTLTLLDCYLYSKSLKVLQNVSVNST</sequence>
<dbReference type="PANTHER" id="PTHR16897">
    <property type="entry name" value="OS10G0105400 PROTEIN"/>
    <property type="match status" value="1"/>
</dbReference>
<feature type="region of interest" description="Disordered" evidence="1">
    <location>
        <begin position="1075"/>
        <end position="1100"/>
    </location>
</feature>
<accession>A0A8X8XCG2</accession>
<protein>
    <recommendedName>
        <fullName evidence="4">Stress response protein NST1</fullName>
    </recommendedName>
</protein>
<evidence type="ECO:0000313" key="2">
    <source>
        <dbReference type="EMBL" id="KAG6410995.1"/>
    </source>
</evidence>
<reference evidence="2" key="2">
    <citation type="submission" date="2020-08" db="EMBL/GenBank/DDBJ databases">
        <title>Plant Genome Project.</title>
        <authorList>
            <person name="Zhang R.-G."/>
        </authorList>
    </citation>
    <scope>NUCLEOTIDE SEQUENCE</scope>
    <source>
        <strain evidence="2">Huo1</strain>
        <tissue evidence="2">Leaf</tissue>
    </source>
</reference>
<feature type="compositionally biased region" description="Acidic residues" evidence="1">
    <location>
        <begin position="556"/>
        <end position="576"/>
    </location>
</feature>
<feature type="region of interest" description="Disordered" evidence="1">
    <location>
        <begin position="649"/>
        <end position="686"/>
    </location>
</feature>
<evidence type="ECO:0008006" key="4">
    <source>
        <dbReference type="Google" id="ProtNLM"/>
    </source>
</evidence>
<dbReference type="Proteomes" id="UP000298416">
    <property type="component" value="Unassembled WGS sequence"/>
</dbReference>
<organism evidence="2">
    <name type="scientific">Salvia splendens</name>
    <name type="common">Scarlet sage</name>
    <dbReference type="NCBI Taxonomy" id="180675"/>
    <lineage>
        <taxon>Eukaryota</taxon>
        <taxon>Viridiplantae</taxon>
        <taxon>Streptophyta</taxon>
        <taxon>Embryophyta</taxon>
        <taxon>Tracheophyta</taxon>
        <taxon>Spermatophyta</taxon>
        <taxon>Magnoliopsida</taxon>
        <taxon>eudicotyledons</taxon>
        <taxon>Gunneridae</taxon>
        <taxon>Pentapetalae</taxon>
        <taxon>asterids</taxon>
        <taxon>lamiids</taxon>
        <taxon>Lamiales</taxon>
        <taxon>Lamiaceae</taxon>
        <taxon>Nepetoideae</taxon>
        <taxon>Mentheae</taxon>
        <taxon>Salviinae</taxon>
        <taxon>Salvia</taxon>
        <taxon>Salvia subgen. Calosphace</taxon>
        <taxon>core Calosphace</taxon>
    </lineage>
</organism>
<feature type="region of interest" description="Disordered" evidence="1">
    <location>
        <begin position="957"/>
        <end position="1025"/>
    </location>
</feature>
<proteinExistence type="predicted"/>
<feature type="compositionally biased region" description="Basic and acidic residues" evidence="1">
    <location>
        <begin position="649"/>
        <end position="661"/>
    </location>
</feature>
<evidence type="ECO:0000256" key="1">
    <source>
        <dbReference type="SAM" id="MobiDB-lite"/>
    </source>
</evidence>
<feature type="region of interest" description="Disordered" evidence="1">
    <location>
        <begin position="700"/>
        <end position="732"/>
    </location>
</feature>
<feature type="compositionally biased region" description="Polar residues" evidence="1">
    <location>
        <begin position="993"/>
        <end position="1006"/>
    </location>
</feature>
<reference evidence="2" key="1">
    <citation type="submission" date="2018-01" db="EMBL/GenBank/DDBJ databases">
        <authorList>
            <person name="Mao J.F."/>
        </authorList>
    </citation>
    <scope>NUCLEOTIDE SEQUENCE</scope>
    <source>
        <strain evidence="2">Huo1</strain>
        <tissue evidence="2">Leaf</tissue>
    </source>
</reference>
<feature type="compositionally biased region" description="Basic residues" evidence="1">
    <location>
        <begin position="662"/>
        <end position="677"/>
    </location>
</feature>
<gene>
    <name evidence="2" type="ORF">SASPL_129068</name>
</gene>
<dbReference type="PANTHER" id="PTHR16897:SF2">
    <property type="entry name" value="OS03G0226600 PROTEIN"/>
    <property type="match status" value="1"/>
</dbReference>
<evidence type="ECO:0000313" key="3">
    <source>
        <dbReference type="Proteomes" id="UP000298416"/>
    </source>
</evidence>
<keyword evidence="3" id="KW-1185">Reference proteome</keyword>
<name>A0A8X8XCG2_SALSN</name>
<dbReference type="EMBL" id="PNBA02000010">
    <property type="protein sequence ID" value="KAG6410995.1"/>
    <property type="molecule type" value="Genomic_DNA"/>
</dbReference>
<comment type="caution">
    <text evidence="2">The sequence shown here is derived from an EMBL/GenBank/DDBJ whole genome shotgun (WGS) entry which is preliminary data.</text>
</comment>
<feature type="compositionally biased region" description="Basic and acidic residues" evidence="1">
    <location>
        <begin position="972"/>
        <end position="984"/>
    </location>
</feature>